<feature type="binding site" evidence="7">
    <location>
        <position position="107"/>
    </location>
    <ligand>
        <name>ATP</name>
        <dbReference type="ChEBI" id="CHEBI:30616"/>
    </ligand>
</feature>
<feature type="binding site" evidence="7">
    <location>
        <position position="264"/>
    </location>
    <ligand>
        <name>substrate</name>
        <note>ligand shared with subunit alpha</note>
    </ligand>
</feature>
<dbReference type="SUPFAM" id="SSF56059">
    <property type="entry name" value="Glutathione synthetase ATP-binding domain-like"/>
    <property type="match status" value="1"/>
</dbReference>
<dbReference type="InterPro" id="IPR013650">
    <property type="entry name" value="ATP-grasp_succ-CoA_synth-type"/>
</dbReference>
<feature type="binding site" evidence="7">
    <location>
        <position position="213"/>
    </location>
    <ligand>
        <name>Mg(2+)</name>
        <dbReference type="ChEBI" id="CHEBI:18420"/>
    </ligand>
</feature>
<keyword evidence="4 7" id="KW-0479">Metal-binding</keyword>
<keyword evidence="5 7" id="KW-0547">Nucleotide-binding</keyword>
<evidence type="ECO:0000256" key="7">
    <source>
        <dbReference type="HAMAP-Rule" id="MF_00558"/>
    </source>
</evidence>
<dbReference type="GO" id="GO:0042709">
    <property type="term" value="C:succinate-CoA ligase complex"/>
    <property type="evidence" value="ECO:0007669"/>
    <property type="project" value="TreeGrafter"/>
</dbReference>
<comment type="catalytic activity">
    <reaction evidence="7">
        <text>succinate + ATP + CoA = succinyl-CoA + ADP + phosphate</text>
        <dbReference type="Rhea" id="RHEA:17661"/>
        <dbReference type="ChEBI" id="CHEBI:30031"/>
        <dbReference type="ChEBI" id="CHEBI:30616"/>
        <dbReference type="ChEBI" id="CHEBI:43474"/>
        <dbReference type="ChEBI" id="CHEBI:57287"/>
        <dbReference type="ChEBI" id="CHEBI:57292"/>
        <dbReference type="ChEBI" id="CHEBI:456216"/>
        <dbReference type="EC" id="6.2.1.5"/>
    </reaction>
</comment>
<dbReference type="InterPro" id="IPR005811">
    <property type="entry name" value="SUCC_ACL_C"/>
</dbReference>
<feature type="binding site" evidence="7">
    <location>
        <begin position="53"/>
        <end position="55"/>
    </location>
    <ligand>
        <name>ATP</name>
        <dbReference type="ChEBI" id="CHEBI:30616"/>
    </ligand>
</feature>
<dbReference type="PROSITE" id="PS01217">
    <property type="entry name" value="SUCCINYL_COA_LIG_3"/>
    <property type="match status" value="1"/>
</dbReference>
<proteinExistence type="inferred from homology"/>
<dbReference type="HAMAP" id="MF_00558">
    <property type="entry name" value="Succ_CoA_beta"/>
    <property type="match status" value="1"/>
</dbReference>
<dbReference type="Gene3D" id="3.30.1490.20">
    <property type="entry name" value="ATP-grasp fold, A domain"/>
    <property type="match status" value="1"/>
</dbReference>
<feature type="binding site" evidence="7">
    <location>
        <position position="199"/>
    </location>
    <ligand>
        <name>Mg(2+)</name>
        <dbReference type="ChEBI" id="CHEBI:18420"/>
    </ligand>
</feature>
<comment type="function">
    <text evidence="7">Succinyl-CoA synthetase functions in the citric acid cycle (TCA), coupling the hydrolysis of succinyl-CoA to the synthesis of either ATP or GTP and thus represents the only step of substrate-level phosphorylation in the TCA. The beta subunit provides nucleotide specificity of the enzyme and binds the substrate succinate, while the binding sites for coenzyme A and phosphate are found in the alpha subunit.</text>
</comment>
<evidence type="ECO:0000256" key="5">
    <source>
        <dbReference type="ARBA" id="ARBA00022741"/>
    </source>
</evidence>
<evidence type="ECO:0000256" key="2">
    <source>
        <dbReference type="ARBA" id="ARBA00022532"/>
    </source>
</evidence>
<keyword evidence="2 7" id="KW-0816">Tricarboxylic acid cycle</keyword>
<keyword evidence="6 7" id="KW-0460">Magnesium</keyword>
<feature type="binding site" evidence="7">
    <location>
        <position position="46"/>
    </location>
    <ligand>
        <name>ATP</name>
        <dbReference type="ChEBI" id="CHEBI:30616"/>
    </ligand>
</feature>
<feature type="binding site" evidence="7">
    <location>
        <position position="102"/>
    </location>
    <ligand>
        <name>ATP</name>
        <dbReference type="ChEBI" id="CHEBI:30616"/>
    </ligand>
</feature>
<dbReference type="InterPro" id="IPR005809">
    <property type="entry name" value="Succ_CoA_ligase-like_bsu"/>
</dbReference>
<dbReference type="PANTHER" id="PTHR11815:SF10">
    <property type="entry name" value="SUCCINATE--COA LIGASE [GDP-FORMING] SUBUNIT BETA, MITOCHONDRIAL"/>
    <property type="match status" value="1"/>
</dbReference>
<dbReference type="GO" id="GO:0005524">
    <property type="term" value="F:ATP binding"/>
    <property type="evidence" value="ECO:0007669"/>
    <property type="project" value="UniProtKB-UniRule"/>
</dbReference>
<comment type="caution">
    <text evidence="7">Lacks conserved residue(s) required for the propagation of feature annotation.</text>
</comment>
<keyword evidence="7 8" id="KW-0067">ATP-binding</keyword>
<dbReference type="Gene3D" id="3.40.50.261">
    <property type="entry name" value="Succinyl-CoA synthetase domains"/>
    <property type="match status" value="1"/>
</dbReference>
<accession>A0A2A4YL36</accession>
<dbReference type="EC" id="6.2.1.5" evidence="7"/>
<comment type="pathway">
    <text evidence="7">Carbohydrate metabolism; tricarboxylic acid cycle; succinate from succinyl-CoA (ligase route): step 1/1.</text>
</comment>
<evidence type="ECO:0000313" key="11">
    <source>
        <dbReference type="Proteomes" id="UP000217838"/>
    </source>
</evidence>
<dbReference type="InterPro" id="IPR016102">
    <property type="entry name" value="Succinyl-CoA_synth-like"/>
</dbReference>
<dbReference type="Pfam" id="PF00549">
    <property type="entry name" value="Ligase_CoA"/>
    <property type="match status" value="1"/>
</dbReference>
<evidence type="ECO:0000256" key="4">
    <source>
        <dbReference type="ARBA" id="ARBA00022723"/>
    </source>
</evidence>
<dbReference type="GO" id="GO:0006099">
    <property type="term" value="P:tricarboxylic acid cycle"/>
    <property type="evidence" value="ECO:0007669"/>
    <property type="project" value="UniProtKB-UniRule"/>
</dbReference>
<dbReference type="PIRSF" id="PIRSF001554">
    <property type="entry name" value="SucCS_beta"/>
    <property type="match status" value="1"/>
</dbReference>
<dbReference type="FunFam" id="3.30.470.20:FF:000002">
    <property type="entry name" value="Succinate--CoA ligase [ADP-forming] subunit beta"/>
    <property type="match status" value="1"/>
</dbReference>
<evidence type="ECO:0000256" key="1">
    <source>
        <dbReference type="ARBA" id="ARBA00009182"/>
    </source>
</evidence>
<comment type="similarity">
    <text evidence="1 7">Belongs to the succinate/malate CoA ligase beta subunit family.</text>
</comment>
<comment type="caution">
    <text evidence="10">The sequence shown here is derived from an EMBL/GenBank/DDBJ whole genome shotgun (WGS) entry which is preliminary data.</text>
</comment>
<evidence type="ECO:0000313" key="10">
    <source>
        <dbReference type="EMBL" id="PCI95411.1"/>
    </source>
</evidence>
<evidence type="ECO:0000256" key="6">
    <source>
        <dbReference type="ARBA" id="ARBA00022842"/>
    </source>
</evidence>
<dbReference type="Pfam" id="PF08442">
    <property type="entry name" value="ATP-grasp_2"/>
    <property type="match status" value="1"/>
</dbReference>
<dbReference type="InterPro" id="IPR017866">
    <property type="entry name" value="Succ-CoA_synthase_bsu_CS"/>
</dbReference>
<comment type="catalytic activity">
    <reaction evidence="7">
        <text>GTP + succinate + CoA = succinyl-CoA + GDP + phosphate</text>
        <dbReference type="Rhea" id="RHEA:22120"/>
        <dbReference type="ChEBI" id="CHEBI:30031"/>
        <dbReference type="ChEBI" id="CHEBI:37565"/>
        <dbReference type="ChEBI" id="CHEBI:43474"/>
        <dbReference type="ChEBI" id="CHEBI:57287"/>
        <dbReference type="ChEBI" id="CHEBI:57292"/>
        <dbReference type="ChEBI" id="CHEBI:58189"/>
    </reaction>
</comment>
<dbReference type="SUPFAM" id="SSF52210">
    <property type="entry name" value="Succinyl-CoA synthetase domains"/>
    <property type="match status" value="1"/>
</dbReference>
<evidence type="ECO:0000256" key="8">
    <source>
        <dbReference type="PROSITE-ProRule" id="PRU00409"/>
    </source>
</evidence>
<evidence type="ECO:0000256" key="3">
    <source>
        <dbReference type="ARBA" id="ARBA00022598"/>
    </source>
</evidence>
<dbReference type="GO" id="GO:0004776">
    <property type="term" value="F:succinate-CoA ligase (GDP-forming) activity"/>
    <property type="evidence" value="ECO:0007669"/>
    <property type="project" value="RHEA"/>
</dbReference>
<feature type="domain" description="ATP-grasp" evidence="9">
    <location>
        <begin position="9"/>
        <end position="55"/>
    </location>
</feature>
<organism evidence="10 11">
    <name type="scientific">Aerophobetes bacterium</name>
    <dbReference type="NCBI Taxonomy" id="2030807"/>
    <lineage>
        <taxon>Bacteria</taxon>
        <taxon>Candidatus Aerophobota</taxon>
    </lineage>
</organism>
<evidence type="ECO:0000259" key="9">
    <source>
        <dbReference type="PROSITE" id="PS50975"/>
    </source>
</evidence>
<protein>
    <recommendedName>
        <fullName evidence="7">Succinate--CoA ligase [ADP-forming] subunit beta</fullName>
        <ecNumber evidence="7">6.2.1.5</ecNumber>
    </recommendedName>
    <alternativeName>
        <fullName evidence="7">Succinyl-CoA synthetase subunit beta</fullName>
        <shortName evidence="7">SCS-beta</shortName>
    </alternativeName>
</protein>
<dbReference type="FunFam" id="3.30.1490.20:FF:000002">
    <property type="entry name" value="Succinate--CoA ligase [ADP-forming] subunit beta"/>
    <property type="match status" value="1"/>
</dbReference>
<reference evidence="11" key="1">
    <citation type="submission" date="2017-08" db="EMBL/GenBank/DDBJ databases">
        <title>A dynamic microbial community with high functional redundancy inhabits the cold, oxic subseafloor aquifer.</title>
        <authorList>
            <person name="Tully B.J."/>
            <person name="Wheat C.G."/>
            <person name="Glazer B.T."/>
            <person name="Huber J.A."/>
        </authorList>
    </citation>
    <scope>NUCLEOTIDE SEQUENCE [LARGE SCALE GENOMIC DNA]</scope>
</reference>
<dbReference type="NCBIfam" id="NF001913">
    <property type="entry name" value="PRK00696.1"/>
    <property type="match status" value="1"/>
</dbReference>
<dbReference type="FunFam" id="3.40.50.261:FF:000001">
    <property type="entry name" value="Succinate--CoA ligase [ADP-forming] subunit beta"/>
    <property type="match status" value="1"/>
</dbReference>
<dbReference type="PANTHER" id="PTHR11815">
    <property type="entry name" value="SUCCINYL-COA SYNTHETASE BETA CHAIN"/>
    <property type="match status" value="1"/>
</dbReference>
<dbReference type="PROSITE" id="PS50975">
    <property type="entry name" value="ATP_GRASP"/>
    <property type="match status" value="1"/>
</dbReference>
<name>A0A2A4YL36_UNCAE</name>
<gene>
    <name evidence="7" type="primary">sucC</name>
    <name evidence="10" type="ORF">COB11_02320</name>
</gene>
<comment type="subunit">
    <text evidence="7">Heterotetramer of two alpha and two beta subunits.</text>
</comment>
<dbReference type="InterPro" id="IPR011761">
    <property type="entry name" value="ATP-grasp"/>
</dbReference>
<keyword evidence="3 7" id="KW-0436">Ligase</keyword>
<dbReference type="GO" id="GO:0006104">
    <property type="term" value="P:succinyl-CoA metabolic process"/>
    <property type="evidence" value="ECO:0007669"/>
    <property type="project" value="TreeGrafter"/>
</dbReference>
<dbReference type="EMBL" id="NVUU01000020">
    <property type="protein sequence ID" value="PCI95411.1"/>
    <property type="molecule type" value="Genomic_DNA"/>
</dbReference>
<dbReference type="Gene3D" id="3.30.470.20">
    <property type="entry name" value="ATP-grasp fold, B domain"/>
    <property type="match status" value="1"/>
</dbReference>
<dbReference type="GO" id="GO:0004775">
    <property type="term" value="F:succinate-CoA ligase (ADP-forming) activity"/>
    <property type="evidence" value="ECO:0007669"/>
    <property type="project" value="UniProtKB-UniRule"/>
</dbReference>
<dbReference type="UniPathway" id="UPA00223">
    <property type="reaction ID" value="UER00999"/>
</dbReference>
<dbReference type="NCBIfam" id="TIGR01016">
    <property type="entry name" value="sucCoAbeta"/>
    <property type="match status" value="1"/>
</dbReference>
<sequence>MNIHEYQAKEILRKYDVPIPKYVVVKSKSEIPKAISELGLDQAIVKIQVHAGGRGKAGGVKFAKSKEEISTYANQLLGMKMVNNQTGPDGVVAHQILLTDPVDIKKEYYLGAIIDRESARAILIASPEGGMEIEEVAEKTPEKILKLPIPFDGKLKRYHLLRLVNFMGWKGDLAKQGMKLGFAIGKAFMETDASLLEINPLVETPDGKLYAVDAKLSVDENALFRQKEIEAFYDPTQVSQNESEAKKYELAYISLQGNIGCMVNGAGLAMASMDTINFFGGKPANFLDVGGSASKEIVTAGFKIILSDPSVKAILVNIFGGIMDCAVIAEGILAAAAELSINVPLVVRLEGTNVDNGRKILEESDLAIISADSLADAAKKAVETLKK</sequence>
<dbReference type="AlphaFoldDB" id="A0A2A4YL36"/>
<dbReference type="GO" id="GO:0000287">
    <property type="term" value="F:magnesium ion binding"/>
    <property type="evidence" value="ECO:0007669"/>
    <property type="project" value="UniProtKB-UniRule"/>
</dbReference>
<comment type="cofactor">
    <cofactor evidence="7">
        <name>Mg(2+)</name>
        <dbReference type="ChEBI" id="CHEBI:18420"/>
    </cofactor>
    <text evidence="7">Binds 1 Mg(2+) ion per subunit.</text>
</comment>
<feature type="binding site" evidence="7">
    <location>
        <begin position="321"/>
        <end position="323"/>
    </location>
    <ligand>
        <name>substrate</name>
        <note>ligand shared with subunit alpha</note>
    </ligand>
</feature>
<dbReference type="InterPro" id="IPR013815">
    <property type="entry name" value="ATP_grasp_subdomain_1"/>
</dbReference>
<dbReference type="Proteomes" id="UP000217838">
    <property type="component" value="Unassembled WGS sequence"/>
</dbReference>